<dbReference type="Proteomes" id="UP001607303">
    <property type="component" value="Unassembled WGS sequence"/>
</dbReference>
<comment type="caution">
    <text evidence="1">The sequence shown here is derived from an EMBL/GenBank/DDBJ whole genome shotgun (WGS) entry which is preliminary data.</text>
</comment>
<accession>A0ABD2AHW9</accession>
<sequence length="123" mass="14630">MQSKLTLFRYPRTRDKEDVSKGNAFEIIPARCFIVFHRSTRKFLKDVITQYPRLITCNLISSYNIKNHVPADEQEQRTGLYKEQWDTSLADHLLCNFCYSNKKSPKEYCLPKQHFSSTFGRWD</sequence>
<dbReference type="AlphaFoldDB" id="A0ABD2AHW9"/>
<name>A0ABD2AHW9_VESMC</name>
<proteinExistence type="predicted"/>
<evidence type="ECO:0000313" key="2">
    <source>
        <dbReference type="Proteomes" id="UP001607303"/>
    </source>
</evidence>
<keyword evidence="2" id="KW-1185">Reference proteome</keyword>
<reference evidence="1 2" key="1">
    <citation type="journal article" date="2024" name="Ann. Entomol. Soc. Am.">
        <title>Genomic analyses of the southern and eastern yellowjacket wasps (Hymenoptera: Vespidae) reveal evolutionary signatures of social life.</title>
        <authorList>
            <person name="Catto M.A."/>
            <person name="Caine P.B."/>
            <person name="Orr S.E."/>
            <person name="Hunt B.G."/>
            <person name="Goodisman M.A.D."/>
        </authorList>
    </citation>
    <scope>NUCLEOTIDE SEQUENCE [LARGE SCALE GENOMIC DNA]</scope>
    <source>
        <strain evidence="1">232</strain>
        <tissue evidence="1">Head and thorax</tissue>
    </source>
</reference>
<protein>
    <submittedName>
        <fullName evidence="1">Uncharacterized protein</fullName>
    </submittedName>
</protein>
<gene>
    <name evidence="1" type="ORF">V1477_021138</name>
</gene>
<dbReference type="EMBL" id="JAYRBN010000117">
    <property type="protein sequence ID" value="KAL2719991.1"/>
    <property type="molecule type" value="Genomic_DNA"/>
</dbReference>
<organism evidence="1 2">
    <name type="scientific">Vespula maculifrons</name>
    <name type="common">Eastern yellow jacket</name>
    <name type="synonym">Wasp</name>
    <dbReference type="NCBI Taxonomy" id="7453"/>
    <lineage>
        <taxon>Eukaryota</taxon>
        <taxon>Metazoa</taxon>
        <taxon>Ecdysozoa</taxon>
        <taxon>Arthropoda</taxon>
        <taxon>Hexapoda</taxon>
        <taxon>Insecta</taxon>
        <taxon>Pterygota</taxon>
        <taxon>Neoptera</taxon>
        <taxon>Endopterygota</taxon>
        <taxon>Hymenoptera</taxon>
        <taxon>Apocrita</taxon>
        <taxon>Aculeata</taxon>
        <taxon>Vespoidea</taxon>
        <taxon>Vespidae</taxon>
        <taxon>Vespinae</taxon>
        <taxon>Vespula</taxon>
    </lineage>
</organism>
<evidence type="ECO:0000313" key="1">
    <source>
        <dbReference type="EMBL" id="KAL2719991.1"/>
    </source>
</evidence>